<evidence type="ECO:0000313" key="1">
    <source>
        <dbReference type="Ensembl" id="ENSAMEP00000037879.1"/>
    </source>
</evidence>
<dbReference type="Ensembl" id="ENSAMET00000039562.1">
    <property type="protein sequence ID" value="ENSAMEP00000037879.1"/>
    <property type="gene ID" value="ENSAMEG00000025372.1"/>
</dbReference>
<reference evidence="1" key="2">
    <citation type="submission" date="2025-08" db="UniProtKB">
        <authorList>
            <consortium name="Ensembl"/>
        </authorList>
    </citation>
    <scope>IDENTIFICATION</scope>
</reference>
<dbReference type="Proteomes" id="UP000008912">
    <property type="component" value="Unassembled WGS sequence"/>
</dbReference>
<protein>
    <submittedName>
        <fullName evidence="1">Uncharacterized protein</fullName>
    </submittedName>
</protein>
<evidence type="ECO:0000313" key="2">
    <source>
        <dbReference type="Proteomes" id="UP000008912"/>
    </source>
</evidence>
<reference evidence="1" key="3">
    <citation type="submission" date="2025-09" db="UniProtKB">
        <authorList>
            <consortium name="Ensembl"/>
        </authorList>
    </citation>
    <scope>IDENTIFICATION</scope>
</reference>
<organism evidence="1 2">
    <name type="scientific">Ailuropoda melanoleuca</name>
    <name type="common">Giant panda</name>
    <dbReference type="NCBI Taxonomy" id="9646"/>
    <lineage>
        <taxon>Eukaryota</taxon>
        <taxon>Metazoa</taxon>
        <taxon>Chordata</taxon>
        <taxon>Craniata</taxon>
        <taxon>Vertebrata</taxon>
        <taxon>Euteleostomi</taxon>
        <taxon>Mammalia</taxon>
        <taxon>Eutheria</taxon>
        <taxon>Laurasiatheria</taxon>
        <taxon>Carnivora</taxon>
        <taxon>Caniformia</taxon>
        <taxon>Ursidae</taxon>
        <taxon>Ailuropoda</taxon>
    </lineage>
</organism>
<reference evidence="1 2" key="1">
    <citation type="journal article" date="2010" name="Nature">
        <title>The sequence and de novo assembly of the giant panda genome.</title>
        <authorList>
            <person name="Li R."/>
            <person name="Fan W."/>
            <person name="Tian G."/>
            <person name="Zhu H."/>
            <person name="He L."/>
            <person name="Cai J."/>
            <person name="Huang Q."/>
            <person name="Cai Q."/>
            <person name="Li B."/>
            <person name="Bai Y."/>
            <person name="Zhang Z."/>
            <person name="Zhang Y."/>
            <person name="Wang W."/>
            <person name="Li J."/>
            <person name="Wei F."/>
            <person name="Li H."/>
            <person name="Jian M."/>
            <person name="Li J."/>
            <person name="Zhang Z."/>
            <person name="Nielsen R."/>
            <person name="Li D."/>
            <person name="Gu W."/>
            <person name="Yang Z."/>
            <person name="Xuan Z."/>
            <person name="Ryder O.A."/>
            <person name="Leung F.C."/>
            <person name="Zhou Y."/>
            <person name="Cao J."/>
            <person name="Sun X."/>
            <person name="Fu Y."/>
            <person name="Fang X."/>
            <person name="Guo X."/>
            <person name="Wang B."/>
            <person name="Hou R."/>
            <person name="Shen F."/>
            <person name="Mu B."/>
            <person name="Ni P."/>
            <person name="Lin R."/>
            <person name="Qian W."/>
            <person name="Wang G."/>
            <person name="Yu C."/>
            <person name="Nie W."/>
            <person name="Wang J."/>
            <person name="Wu Z."/>
            <person name="Liang H."/>
            <person name="Min J."/>
            <person name="Wu Q."/>
            <person name="Cheng S."/>
            <person name="Ruan J."/>
            <person name="Wang M."/>
            <person name="Shi Z."/>
            <person name="Wen M."/>
            <person name="Liu B."/>
            <person name="Ren X."/>
            <person name="Zheng H."/>
            <person name="Dong D."/>
            <person name="Cook K."/>
            <person name="Shan G."/>
            <person name="Zhang H."/>
            <person name="Kosiol C."/>
            <person name="Xie X."/>
            <person name="Lu Z."/>
            <person name="Zheng H."/>
            <person name="Li Y."/>
            <person name="Steiner C.C."/>
            <person name="Lam T.T."/>
            <person name="Lin S."/>
            <person name="Zhang Q."/>
            <person name="Li G."/>
            <person name="Tian J."/>
            <person name="Gong T."/>
            <person name="Liu H."/>
            <person name="Zhang D."/>
            <person name="Fang L."/>
            <person name="Ye C."/>
            <person name="Zhang J."/>
            <person name="Hu W."/>
            <person name="Xu A."/>
            <person name="Ren Y."/>
            <person name="Zhang G."/>
            <person name="Bruford M.W."/>
            <person name="Li Q."/>
            <person name="Ma L."/>
            <person name="Guo Y."/>
            <person name="An N."/>
            <person name="Hu Y."/>
            <person name="Zheng Y."/>
            <person name="Shi Y."/>
            <person name="Li Z."/>
            <person name="Liu Q."/>
            <person name="Chen Y."/>
            <person name="Zhao J."/>
            <person name="Qu N."/>
            <person name="Zhao S."/>
            <person name="Tian F."/>
            <person name="Wang X."/>
            <person name="Wang H."/>
            <person name="Xu L."/>
            <person name="Liu X."/>
            <person name="Vinar T."/>
            <person name="Wang Y."/>
            <person name="Lam T.W."/>
            <person name="Yiu S.M."/>
            <person name="Liu S."/>
            <person name="Zhang H."/>
            <person name="Li D."/>
            <person name="Huang Y."/>
            <person name="Wang X."/>
            <person name="Yang G."/>
            <person name="Jiang Z."/>
            <person name="Wang J."/>
            <person name="Qin N."/>
            <person name="Li L."/>
            <person name="Li J."/>
            <person name="Bolund L."/>
            <person name="Kristiansen K."/>
            <person name="Wong G.K."/>
            <person name="Olson M."/>
            <person name="Zhang X."/>
            <person name="Li S."/>
            <person name="Yang H."/>
            <person name="Wang J."/>
            <person name="Wang J."/>
        </authorList>
    </citation>
    <scope>NUCLEOTIDE SEQUENCE [LARGE SCALE GENOMIC DNA]</scope>
</reference>
<dbReference type="InParanoid" id="A0A7N5KBR5"/>
<name>A0A7N5KBR5_AILME</name>
<dbReference type="GeneTree" id="ENSGT01130000278367"/>
<keyword evidence="2" id="KW-1185">Reference proteome</keyword>
<dbReference type="AlphaFoldDB" id="A0A7N5KBR5"/>
<proteinExistence type="predicted"/>
<accession>A0A7N5KBR5</accession>
<sequence>WSCGSPVLGFYIQGISFYFLKIQGLMSYNVSCSRIQREHLLGDLSIEAFILVSGAHLHYQSAWGHAFLKTDPVYISPEHWRVIIGIHHQDSDLSCAASGWIPAV</sequence>